<dbReference type="SUPFAM" id="SSF102405">
    <property type="entry name" value="MCP/YpsA-like"/>
    <property type="match status" value="1"/>
</dbReference>
<evidence type="ECO:0000313" key="2">
    <source>
        <dbReference type="Proteomes" id="UP000195913"/>
    </source>
</evidence>
<dbReference type="Gene3D" id="3.40.50.450">
    <property type="match status" value="1"/>
</dbReference>
<dbReference type="Proteomes" id="UP000195913">
    <property type="component" value="Unassembled WGS sequence"/>
</dbReference>
<gene>
    <name evidence="1" type="ORF">FM101_04015</name>
</gene>
<name>A0A1R4FID7_9MICC</name>
<dbReference type="EMBL" id="FUHW01000019">
    <property type="protein sequence ID" value="SJM55522.1"/>
    <property type="molecule type" value="Genomic_DNA"/>
</dbReference>
<sequence>MNSSPAMQTPPRELEIDTVAQFDARTKISGAPMSGWHCQSLDLRDRGRALERADVSGAVFLGCDLPPGSIPALRGRGALIFPDLPGLPFDPYRGGLYRAQDLYAGLGENAYEDTPDARIYAWSRSRGAGRGGLNMALATTLHDHAIGTALELLLRPEHDGDAAGLIPGRGVVGVMGGHAAERGTQAFSDAASLGRSLARAGFTVATGGGPGAMEAANLGAYLCAEEEGVLEEAIERLAVAPSFRPSISQWARAALAVIEEYPGGTPTVGIPTWFYGHEPPNLFATHIAKFFANSIREDVLLKACTGGLVVLPGSAGTVQEIFQDACENYYGTARTQTPMILVGRHHWTRELPAW</sequence>
<evidence type="ECO:0000313" key="1">
    <source>
        <dbReference type="EMBL" id="SJM55522.1"/>
    </source>
</evidence>
<dbReference type="InterPro" id="IPR052341">
    <property type="entry name" value="LOG_family_nucleotidases"/>
</dbReference>
<proteinExistence type="predicted"/>
<accession>A0A1R4FID7</accession>
<dbReference type="PANTHER" id="PTHR43393">
    <property type="entry name" value="CYTOKININ RIBOSIDE 5'-MONOPHOSPHATE PHOSPHORIBOHYDROLASE"/>
    <property type="match status" value="1"/>
</dbReference>
<dbReference type="RefSeq" id="WP_342744353.1">
    <property type="nucleotide sequence ID" value="NZ_FUHW01000019.1"/>
</dbReference>
<dbReference type="AlphaFoldDB" id="A0A1R4FID7"/>
<keyword evidence="2" id="KW-1185">Reference proteome</keyword>
<dbReference type="PANTHER" id="PTHR43393:SF3">
    <property type="entry name" value="LYSINE DECARBOXYLASE-LIKE PROTEIN"/>
    <property type="match status" value="1"/>
</dbReference>
<evidence type="ECO:0008006" key="3">
    <source>
        <dbReference type="Google" id="ProtNLM"/>
    </source>
</evidence>
<organism evidence="1 2">
    <name type="scientific">Arthrobacter rhombi</name>
    <dbReference type="NCBI Taxonomy" id="71253"/>
    <lineage>
        <taxon>Bacteria</taxon>
        <taxon>Bacillati</taxon>
        <taxon>Actinomycetota</taxon>
        <taxon>Actinomycetes</taxon>
        <taxon>Micrococcales</taxon>
        <taxon>Micrococcaceae</taxon>
        <taxon>Arthrobacter</taxon>
    </lineage>
</organism>
<dbReference type="Pfam" id="PF18306">
    <property type="entry name" value="LDcluster4"/>
    <property type="match status" value="1"/>
</dbReference>
<protein>
    <recommendedName>
        <fullName evidence="3">Rossmann fold nucleotide-binding protein</fullName>
    </recommendedName>
</protein>
<dbReference type="InterPro" id="IPR041164">
    <property type="entry name" value="LDcluster4"/>
</dbReference>
<reference evidence="1 2" key="1">
    <citation type="submission" date="2017-02" db="EMBL/GenBank/DDBJ databases">
        <authorList>
            <person name="Peterson S.W."/>
        </authorList>
    </citation>
    <scope>NUCLEOTIDE SEQUENCE [LARGE SCALE GENOMIC DNA]</scope>
    <source>
        <strain evidence="1 2">B Ar 00.02</strain>
    </source>
</reference>
<dbReference type="GO" id="GO:0005829">
    <property type="term" value="C:cytosol"/>
    <property type="evidence" value="ECO:0007669"/>
    <property type="project" value="TreeGrafter"/>
</dbReference>